<dbReference type="EMBL" id="FNJI01000018">
    <property type="protein sequence ID" value="SDP39343.1"/>
    <property type="molecule type" value="Genomic_DNA"/>
</dbReference>
<dbReference type="STRING" id="91360.SAMN05660330_02621"/>
<sequence length="956" mass="109257">MKSLREIEARSYLTLDDLVALEEAILESGFMTREKTLDEIERFTVTWGIDEYYFRTTPIEEMVKHLIATSASELVARYGGVGVGIELIHEEPDHAFYIVEESKIKEVENRIENNYPDCRVESYRTIAPTREERLRLYIVNKPEFAEIPASTEEPVFKDVCSQSFLEDREPETLARYQEAWTWMMNREAPYIAITEKEGTDETRVMVGIHGQGTRRFMAKFTSQMRAYDIFTTRKYKEPFLDDKTIYAFYFKKMNPEVTEDFSRELNTIVMLPEHSITDLFTSGTFSSQAAMYAISAAAFANQFITVLTEEYTSLSHSLQNQPEAKGILDKMKLRLVKDTFTEAAITQSVFTYPEIVTLVYQDFVNRLHPRKRADQARVDKHIAKINAAIETHVSSPTDRTIFQYFLIFNEMILKTNFFRRDKISAVYRLDPSFLNDIDFPEKPYGVFFCVGRPFVGFHIRFRDIARGGIRIVTSRNYSEYRKNLDTAFVENYNLALTQQKKNKDIPEGGSKGIILLRAGNQDEAERAFKDYTDSILDIINPHDDVYDRHGQEEILFFGPDEKTAGLMDWVPYYGRKQGYPFWRAFSTGKAPEHGGIPHDLYGMTTTSVHEYVLGVLEKMGLEESAVTKIQTGGPDGDLGSNEIKISRDKTIAVIDGSGVLYDPDGLNRDELAKLAKQREMVEKFDRSAISAQGFFVSINDKQITLPDGTLVPNGEEFRNTFHLGPYSRADLFVPCGGRPAAVNINNWHNLLDETGTPKFRLIVEGANLFITEEARLRLEESGVIVIKDASANKGGVTSSSLEVFSSLALSDEEFEDNFRVKKGVVPDFMHRYVQETIAIIKRNARQEFDLLWKEHQNSQLPFTRLSNEISRKINAITDAIFNSDLPALPRLRQKVVEEYAPDSLLDLVGLKNILSRVPDNYLSAIVATKLATGFVYSYGLDSNEIDFYNYLQTFIE</sequence>
<dbReference type="InterPro" id="IPR046346">
    <property type="entry name" value="Aminoacid_DH-like_N_sf"/>
</dbReference>
<evidence type="ECO:0000259" key="4">
    <source>
        <dbReference type="SMART" id="SM00839"/>
    </source>
</evidence>
<dbReference type="Proteomes" id="UP000199073">
    <property type="component" value="Unassembled WGS sequence"/>
</dbReference>
<evidence type="ECO:0000256" key="2">
    <source>
        <dbReference type="ARBA" id="ARBA00023002"/>
    </source>
</evidence>
<dbReference type="RefSeq" id="WP_176761219.1">
    <property type="nucleotide sequence ID" value="NZ_FNJI01000018.1"/>
</dbReference>
<comment type="similarity">
    <text evidence="1">Belongs to the Glu/Leu/Phe/Val dehydrogenases family.</text>
</comment>
<dbReference type="InterPro" id="IPR036291">
    <property type="entry name" value="NAD(P)-bd_dom_sf"/>
</dbReference>
<feature type="domain" description="Glutamate/phenylalanine/leucine/valine/L-tryptophan dehydrogenase C-terminal" evidence="4">
    <location>
        <begin position="595"/>
        <end position="859"/>
    </location>
</feature>
<evidence type="ECO:0000313" key="5">
    <source>
        <dbReference type="EMBL" id="SDP39343.1"/>
    </source>
</evidence>
<dbReference type="PANTHER" id="PTHR11606:SF24">
    <property type="entry name" value="NAD-SPECIFIC GLUTAMATE DEHYDROGENASE"/>
    <property type="match status" value="1"/>
</dbReference>
<dbReference type="SUPFAM" id="SSF51735">
    <property type="entry name" value="NAD(P)-binding Rossmann-fold domains"/>
    <property type="match status" value="1"/>
</dbReference>
<dbReference type="PANTHER" id="PTHR11606">
    <property type="entry name" value="GLUTAMATE DEHYDROGENASE"/>
    <property type="match status" value="1"/>
</dbReference>
<evidence type="ECO:0000256" key="3">
    <source>
        <dbReference type="ARBA" id="ARBA00023027"/>
    </source>
</evidence>
<proteinExistence type="inferred from homology"/>
<dbReference type="AlphaFoldDB" id="A0A1H0SC53"/>
<dbReference type="SMART" id="SM00839">
    <property type="entry name" value="ELFV_dehydrog"/>
    <property type="match status" value="1"/>
</dbReference>
<dbReference type="InterPro" id="IPR056365">
    <property type="entry name" value="NAD-GDH_2nd"/>
</dbReference>
<accession>A0A1H0SC53</accession>
<keyword evidence="3" id="KW-0520">NAD</keyword>
<keyword evidence="6" id="KW-1185">Reference proteome</keyword>
<dbReference type="SUPFAM" id="SSF53223">
    <property type="entry name" value="Aminoacid dehydrogenase-like, N-terminal domain"/>
    <property type="match status" value="1"/>
</dbReference>
<evidence type="ECO:0000256" key="1">
    <source>
        <dbReference type="ARBA" id="ARBA00006382"/>
    </source>
</evidence>
<dbReference type="GO" id="GO:0004352">
    <property type="term" value="F:glutamate dehydrogenase (NAD+) activity"/>
    <property type="evidence" value="ECO:0007669"/>
    <property type="project" value="TreeGrafter"/>
</dbReference>
<dbReference type="InterPro" id="IPR006096">
    <property type="entry name" value="Glu/Leu/Phe/Val/Trp_DH_C"/>
</dbReference>
<protein>
    <submittedName>
        <fullName evidence="5">Glutamate dehydrogenase</fullName>
    </submittedName>
</protein>
<keyword evidence="2" id="KW-0560">Oxidoreductase</keyword>
<dbReference type="GO" id="GO:0006538">
    <property type="term" value="P:L-glutamate catabolic process"/>
    <property type="evidence" value="ECO:0007669"/>
    <property type="project" value="TreeGrafter"/>
</dbReference>
<reference evidence="5 6" key="1">
    <citation type="submission" date="2016-10" db="EMBL/GenBank/DDBJ databases">
        <authorList>
            <person name="de Groot N.N."/>
        </authorList>
    </citation>
    <scope>NUCLEOTIDE SEQUENCE [LARGE SCALE GENOMIC DNA]</scope>
    <source>
        <strain evidence="5 6">DSM 12130</strain>
    </source>
</reference>
<organism evidence="5 6">
    <name type="scientific">Desulforhopalus singaporensis</name>
    <dbReference type="NCBI Taxonomy" id="91360"/>
    <lineage>
        <taxon>Bacteria</taxon>
        <taxon>Pseudomonadati</taxon>
        <taxon>Thermodesulfobacteriota</taxon>
        <taxon>Desulfobulbia</taxon>
        <taxon>Desulfobulbales</taxon>
        <taxon>Desulfocapsaceae</taxon>
        <taxon>Desulforhopalus</taxon>
    </lineage>
</organism>
<name>A0A1H0SC53_9BACT</name>
<evidence type="ECO:0000313" key="6">
    <source>
        <dbReference type="Proteomes" id="UP000199073"/>
    </source>
</evidence>
<dbReference type="Pfam" id="PF00208">
    <property type="entry name" value="ELFV_dehydrog"/>
    <property type="match status" value="1"/>
</dbReference>
<gene>
    <name evidence="5" type="ORF">SAMN05660330_02621</name>
</gene>
<dbReference type="Gene3D" id="3.40.50.720">
    <property type="entry name" value="NAD(P)-binding Rossmann-like Domain"/>
    <property type="match status" value="1"/>
</dbReference>
<dbReference type="Pfam" id="PF23152">
    <property type="entry name" value="GDH_2nd"/>
    <property type="match status" value="1"/>
</dbReference>